<dbReference type="RefSeq" id="WP_344656070.1">
    <property type="nucleotide sequence ID" value="NZ_BAAAQM010000005.1"/>
</dbReference>
<feature type="transmembrane region" description="Helical" evidence="2">
    <location>
        <begin position="117"/>
        <end position="142"/>
    </location>
</feature>
<proteinExistence type="predicted"/>
<feature type="compositionally biased region" description="Low complexity" evidence="1">
    <location>
        <begin position="24"/>
        <end position="44"/>
    </location>
</feature>
<name>A0ABN2QVJ0_9ACTN</name>
<protein>
    <submittedName>
        <fullName evidence="4">DUF4190 domain-containing protein</fullName>
    </submittedName>
</protein>
<accession>A0ABN2QVJ0</accession>
<keyword evidence="2" id="KW-0812">Transmembrane</keyword>
<feature type="domain" description="DUF4190" evidence="3">
    <location>
        <begin position="77"/>
        <end position="134"/>
    </location>
</feature>
<dbReference type="EMBL" id="BAAAQM010000005">
    <property type="protein sequence ID" value="GAA1958794.1"/>
    <property type="molecule type" value="Genomic_DNA"/>
</dbReference>
<dbReference type="InterPro" id="IPR025241">
    <property type="entry name" value="DUF4190"/>
</dbReference>
<comment type="caution">
    <text evidence="4">The sequence shown here is derived from an EMBL/GenBank/DDBJ whole genome shotgun (WGS) entry which is preliminary data.</text>
</comment>
<evidence type="ECO:0000259" key="3">
    <source>
        <dbReference type="Pfam" id="PF13828"/>
    </source>
</evidence>
<reference evidence="4 5" key="1">
    <citation type="journal article" date="2019" name="Int. J. Syst. Evol. Microbiol.">
        <title>The Global Catalogue of Microorganisms (GCM) 10K type strain sequencing project: providing services to taxonomists for standard genome sequencing and annotation.</title>
        <authorList>
            <consortium name="The Broad Institute Genomics Platform"/>
            <consortium name="The Broad Institute Genome Sequencing Center for Infectious Disease"/>
            <person name="Wu L."/>
            <person name="Ma J."/>
        </authorList>
    </citation>
    <scope>NUCLEOTIDE SEQUENCE [LARGE SCALE GENOMIC DNA]</scope>
    <source>
        <strain evidence="4 5">JCM 16013</strain>
    </source>
</reference>
<evidence type="ECO:0000313" key="4">
    <source>
        <dbReference type="EMBL" id="GAA1958794.1"/>
    </source>
</evidence>
<keyword evidence="5" id="KW-1185">Reference proteome</keyword>
<feature type="transmembrane region" description="Helical" evidence="2">
    <location>
        <begin position="77"/>
        <end position="105"/>
    </location>
</feature>
<keyword evidence="2" id="KW-1133">Transmembrane helix</keyword>
<gene>
    <name evidence="4" type="ORF">GCM10009838_13700</name>
</gene>
<dbReference type="Proteomes" id="UP001499854">
    <property type="component" value="Unassembled WGS sequence"/>
</dbReference>
<dbReference type="Pfam" id="PF13828">
    <property type="entry name" value="DUF4190"/>
    <property type="match status" value="1"/>
</dbReference>
<organism evidence="4 5">
    <name type="scientific">Catenulispora subtropica</name>
    <dbReference type="NCBI Taxonomy" id="450798"/>
    <lineage>
        <taxon>Bacteria</taxon>
        <taxon>Bacillati</taxon>
        <taxon>Actinomycetota</taxon>
        <taxon>Actinomycetes</taxon>
        <taxon>Catenulisporales</taxon>
        <taxon>Catenulisporaceae</taxon>
        <taxon>Catenulispora</taxon>
    </lineage>
</organism>
<keyword evidence="2" id="KW-0472">Membrane</keyword>
<sequence>MESEIGPETGEASRPAGTGADGTPFAPVDPAAPFAPVDPAAPFASTPPPQQYPGYGYPQYGYGYGIPAQPPTGTNGMAVAALVLGICGFFFVTPIVGLILGLVALSTIKGSGQRGKGMAITGIVLSGLWIALFATLITVAVITTPDPARRGADGTVVGKGTVSVFDLHPKDCFTVPAGMIGSTDGGLRALTVVPCTSPHDSEAVGSFTADESAFPGVDALRTESTSRCLTVLGTYVPDVESLPGGSHVQFIYPNEEAWAHTQKVMCFVQFPAATMTRSVYRDLASYTADQQRYLKATRPLDDAVSQLSATPQTAPLTTLQLRASNIAAAAQNEAAALTAEPWPDAMQAAVNALAAKHLHAAQLWIRAAEDEDTAAFGDDAAQAHDAFDLVDMQAVRAGLGLPTGSVGQAA</sequence>
<evidence type="ECO:0000256" key="1">
    <source>
        <dbReference type="SAM" id="MobiDB-lite"/>
    </source>
</evidence>
<evidence type="ECO:0000313" key="5">
    <source>
        <dbReference type="Proteomes" id="UP001499854"/>
    </source>
</evidence>
<evidence type="ECO:0000256" key="2">
    <source>
        <dbReference type="SAM" id="Phobius"/>
    </source>
</evidence>
<feature type="region of interest" description="Disordered" evidence="1">
    <location>
        <begin position="1"/>
        <end position="45"/>
    </location>
</feature>